<dbReference type="PIRSF" id="PIRSF000077">
    <property type="entry name" value="Thioredoxin"/>
    <property type="match status" value="1"/>
</dbReference>
<proteinExistence type="inferred from homology"/>
<evidence type="ECO:0000256" key="9">
    <source>
        <dbReference type="PIRSR" id="PIRSR000077-4"/>
    </source>
</evidence>
<dbReference type="CDD" id="cd02947">
    <property type="entry name" value="TRX_family"/>
    <property type="match status" value="1"/>
</dbReference>
<evidence type="ECO:0000313" key="11">
    <source>
        <dbReference type="EMBL" id="MBI4920212.1"/>
    </source>
</evidence>
<dbReference type="PROSITE" id="PS00194">
    <property type="entry name" value="THIOREDOXIN_1"/>
    <property type="match status" value="1"/>
</dbReference>
<dbReference type="NCBIfam" id="TIGR01068">
    <property type="entry name" value="thioredoxin"/>
    <property type="match status" value="1"/>
</dbReference>
<evidence type="ECO:0000256" key="1">
    <source>
        <dbReference type="ARBA" id="ARBA00008987"/>
    </source>
</evidence>
<evidence type="ECO:0000256" key="3">
    <source>
        <dbReference type="ARBA" id="ARBA00022982"/>
    </source>
</evidence>
<dbReference type="SUPFAM" id="SSF52833">
    <property type="entry name" value="Thioredoxin-like"/>
    <property type="match status" value="1"/>
</dbReference>
<keyword evidence="4 9" id="KW-1015">Disulfide bond</keyword>
<dbReference type="EMBL" id="JACRAF010000003">
    <property type="protein sequence ID" value="MBI4920212.1"/>
    <property type="molecule type" value="Genomic_DNA"/>
</dbReference>
<feature type="site" description="Contributes to redox potential value" evidence="8">
    <location>
        <position position="32"/>
    </location>
</feature>
<feature type="site" description="Contributes to redox potential value" evidence="8">
    <location>
        <position position="31"/>
    </location>
</feature>
<evidence type="ECO:0000313" key="12">
    <source>
        <dbReference type="Proteomes" id="UP000782610"/>
    </source>
</evidence>
<feature type="active site" description="Nucleophile" evidence="8">
    <location>
        <position position="33"/>
    </location>
</feature>
<dbReference type="Proteomes" id="UP000782610">
    <property type="component" value="Unassembled WGS sequence"/>
</dbReference>
<comment type="similarity">
    <text evidence="1 7">Belongs to the thioredoxin family.</text>
</comment>
<dbReference type="PROSITE" id="PS51352">
    <property type="entry name" value="THIOREDOXIN_2"/>
    <property type="match status" value="1"/>
</dbReference>
<dbReference type="PANTHER" id="PTHR45663:SF11">
    <property type="entry name" value="GEO12009P1"/>
    <property type="match status" value="1"/>
</dbReference>
<keyword evidence="3" id="KW-0249">Electron transport</keyword>
<evidence type="ECO:0000256" key="8">
    <source>
        <dbReference type="PIRSR" id="PIRSR000077-1"/>
    </source>
</evidence>
<keyword evidence="2" id="KW-0813">Transport</keyword>
<protein>
    <recommendedName>
        <fullName evidence="6 7">Thioredoxin</fullName>
    </recommendedName>
</protein>
<evidence type="ECO:0000256" key="7">
    <source>
        <dbReference type="PIRNR" id="PIRNR000077"/>
    </source>
</evidence>
<dbReference type="PANTHER" id="PTHR45663">
    <property type="entry name" value="GEO12009P1"/>
    <property type="match status" value="1"/>
</dbReference>
<feature type="disulfide bond" description="Redox-active" evidence="9">
    <location>
        <begin position="30"/>
        <end position="33"/>
    </location>
</feature>
<feature type="domain" description="Thioredoxin" evidence="10">
    <location>
        <begin position="1"/>
        <end position="107"/>
    </location>
</feature>
<dbReference type="InterPro" id="IPR013766">
    <property type="entry name" value="Thioredoxin_domain"/>
</dbReference>
<keyword evidence="5 9" id="KW-0676">Redox-active center</keyword>
<evidence type="ECO:0000259" key="10">
    <source>
        <dbReference type="PROSITE" id="PS51352"/>
    </source>
</evidence>
<name>A0A933NXA5_9HYPH</name>
<evidence type="ECO:0000256" key="6">
    <source>
        <dbReference type="NCBIfam" id="TIGR01068"/>
    </source>
</evidence>
<evidence type="ECO:0000256" key="2">
    <source>
        <dbReference type="ARBA" id="ARBA00022448"/>
    </source>
</evidence>
<evidence type="ECO:0000256" key="5">
    <source>
        <dbReference type="ARBA" id="ARBA00023284"/>
    </source>
</evidence>
<gene>
    <name evidence="11" type="primary">trxA</name>
    <name evidence="11" type="ORF">HY834_00550</name>
</gene>
<dbReference type="InterPro" id="IPR036249">
    <property type="entry name" value="Thioredoxin-like_sf"/>
</dbReference>
<reference evidence="11" key="1">
    <citation type="submission" date="2020-07" db="EMBL/GenBank/DDBJ databases">
        <title>Huge and variable diversity of episymbiotic CPR bacteria and DPANN archaea in groundwater ecosystems.</title>
        <authorList>
            <person name="He C.Y."/>
            <person name="Keren R."/>
            <person name="Whittaker M."/>
            <person name="Farag I.F."/>
            <person name="Doudna J."/>
            <person name="Cate J.H.D."/>
            <person name="Banfield J.F."/>
        </authorList>
    </citation>
    <scope>NUCLEOTIDE SEQUENCE</scope>
    <source>
        <strain evidence="11">NC_groundwater_1586_Pr3_B-0.1um_66_15</strain>
    </source>
</reference>
<dbReference type="GO" id="GO:0015035">
    <property type="term" value="F:protein-disulfide reductase activity"/>
    <property type="evidence" value="ECO:0007669"/>
    <property type="project" value="UniProtKB-UniRule"/>
</dbReference>
<dbReference type="GO" id="GO:0005737">
    <property type="term" value="C:cytoplasm"/>
    <property type="evidence" value="ECO:0007669"/>
    <property type="project" value="TreeGrafter"/>
</dbReference>
<organism evidence="11 12">
    <name type="scientific">Devosia nanyangense</name>
    <dbReference type="NCBI Taxonomy" id="1228055"/>
    <lineage>
        <taxon>Bacteria</taxon>
        <taxon>Pseudomonadati</taxon>
        <taxon>Pseudomonadota</taxon>
        <taxon>Alphaproteobacteria</taxon>
        <taxon>Hyphomicrobiales</taxon>
        <taxon>Devosiaceae</taxon>
        <taxon>Devosia</taxon>
    </lineage>
</organism>
<dbReference type="AlphaFoldDB" id="A0A933NXA5"/>
<accession>A0A933NXA5</accession>
<dbReference type="InterPro" id="IPR005746">
    <property type="entry name" value="Thioredoxin"/>
</dbReference>
<dbReference type="Gene3D" id="3.40.30.10">
    <property type="entry name" value="Glutaredoxin"/>
    <property type="match status" value="1"/>
</dbReference>
<feature type="active site" description="Nucleophile" evidence="8">
    <location>
        <position position="30"/>
    </location>
</feature>
<dbReference type="Pfam" id="PF00085">
    <property type="entry name" value="Thioredoxin"/>
    <property type="match status" value="1"/>
</dbReference>
<dbReference type="FunFam" id="3.40.30.10:FF:000001">
    <property type="entry name" value="Thioredoxin"/>
    <property type="match status" value="1"/>
</dbReference>
<evidence type="ECO:0000256" key="4">
    <source>
        <dbReference type="ARBA" id="ARBA00023157"/>
    </source>
</evidence>
<feature type="site" description="Deprotonates C-terminal active site Cys" evidence="8">
    <location>
        <position position="24"/>
    </location>
</feature>
<comment type="caution">
    <text evidence="11">The sequence shown here is derived from an EMBL/GenBank/DDBJ whole genome shotgun (WGS) entry which is preliminary data.</text>
</comment>
<dbReference type="InterPro" id="IPR017937">
    <property type="entry name" value="Thioredoxin_CS"/>
</dbReference>
<sequence length="111" mass="11959">MTTHVSDANFGEEVLSSKEPVLVDFWAEWCGPCRAIAPVLEELSSELQGKVKIVKLNVDENPSTTVKYGVRSIPTMILYKNGEAVDMKIGAGTPKAGLSKWLTSYAASNAA</sequence>
<dbReference type="PRINTS" id="PR00421">
    <property type="entry name" value="THIOREDOXIN"/>
</dbReference>